<dbReference type="SUPFAM" id="SSF55103">
    <property type="entry name" value="FAD-linked oxidases, C-terminal domain"/>
    <property type="match status" value="1"/>
</dbReference>
<dbReference type="InterPro" id="IPR051264">
    <property type="entry name" value="FAD-oxidored/transferase_4"/>
</dbReference>
<evidence type="ECO:0000313" key="7">
    <source>
        <dbReference type="EMBL" id="NOL50584.1"/>
    </source>
</evidence>
<comment type="cofactor">
    <cofactor evidence="1">
        <name>FAD</name>
        <dbReference type="ChEBI" id="CHEBI:57692"/>
    </cofactor>
</comment>
<dbReference type="InterPro" id="IPR016164">
    <property type="entry name" value="FAD-linked_Oxase-like_C"/>
</dbReference>
<dbReference type="AlphaFoldDB" id="A0A849P2J9"/>
<gene>
    <name evidence="7" type="ORF">HKX39_00140</name>
</gene>
<dbReference type="Gene3D" id="3.30.70.2190">
    <property type="match status" value="1"/>
</dbReference>
<evidence type="ECO:0000256" key="1">
    <source>
        <dbReference type="ARBA" id="ARBA00001974"/>
    </source>
</evidence>
<evidence type="ECO:0000256" key="3">
    <source>
        <dbReference type="ARBA" id="ARBA00022630"/>
    </source>
</evidence>
<keyword evidence="8" id="KW-1185">Reference proteome</keyword>
<keyword evidence="3" id="KW-0285">Flavoprotein</keyword>
<dbReference type="SUPFAM" id="SSF56176">
    <property type="entry name" value="FAD-binding/transporter-associated domain-like"/>
    <property type="match status" value="1"/>
</dbReference>
<name>A0A849P2J9_9BURK</name>
<evidence type="ECO:0000256" key="4">
    <source>
        <dbReference type="ARBA" id="ARBA00022827"/>
    </source>
</evidence>
<dbReference type="InterPro" id="IPR016167">
    <property type="entry name" value="FAD-bd_PCMH_sub1"/>
</dbReference>
<dbReference type="GO" id="GO:0022904">
    <property type="term" value="P:respiratory electron transport chain"/>
    <property type="evidence" value="ECO:0007669"/>
    <property type="project" value="TreeGrafter"/>
</dbReference>
<dbReference type="EMBL" id="JABGBN010000001">
    <property type="protein sequence ID" value="NOL50584.1"/>
    <property type="molecule type" value="Genomic_DNA"/>
</dbReference>
<comment type="caution">
    <text evidence="7">The sequence shown here is derived from an EMBL/GenBank/DDBJ whole genome shotgun (WGS) entry which is preliminary data.</text>
</comment>
<protein>
    <submittedName>
        <fullName evidence="7">FAD-binding oxidoreductase</fullName>
    </submittedName>
</protein>
<reference evidence="7 8" key="1">
    <citation type="submission" date="2020-05" db="EMBL/GenBank/DDBJ databases">
        <authorList>
            <person name="Niu N."/>
        </authorList>
    </citation>
    <scope>NUCLEOTIDE SEQUENCE [LARGE SCALE GENOMIC DNA]</scope>
    <source>
        <strain evidence="7 8">3340-03</strain>
    </source>
</reference>
<accession>A0A849P2J9</accession>
<dbReference type="PANTHER" id="PTHR43716">
    <property type="entry name" value="D-2-HYDROXYGLUTARATE DEHYDROGENASE, MITOCHONDRIAL"/>
    <property type="match status" value="1"/>
</dbReference>
<keyword evidence="5" id="KW-0560">Oxidoreductase</keyword>
<dbReference type="Gene3D" id="1.10.45.10">
    <property type="entry name" value="Vanillyl-alcohol Oxidase, Chain A, domain 4"/>
    <property type="match status" value="1"/>
</dbReference>
<dbReference type="InterPro" id="IPR016166">
    <property type="entry name" value="FAD-bd_PCMH"/>
</dbReference>
<dbReference type="PROSITE" id="PS51387">
    <property type="entry name" value="FAD_PCMH"/>
    <property type="match status" value="1"/>
</dbReference>
<evidence type="ECO:0000256" key="5">
    <source>
        <dbReference type="ARBA" id="ARBA00023002"/>
    </source>
</evidence>
<dbReference type="InterPro" id="IPR036318">
    <property type="entry name" value="FAD-bd_PCMH-like_sf"/>
</dbReference>
<dbReference type="InterPro" id="IPR016169">
    <property type="entry name" value="FAD-bd_PCMH_sub2"/>
</dbReference>
<keyword evidence="4" id="KW-0274">FAD</keyword>
<sequence length="452" mass="49423">MNAFISQLSFISSITDIDQLQKYTSDSSGFTSALPAIVLRPASTEEVAACIKACVAHQKNYTIQGGLTGLAGGACPDEGDVVISLERMNQIEEIDTVGGTAIVQAGVVLEQLQQAVLEQGWYFPLDLGARGSCQIGGNIATNAGGNKVFRYGTTRELVLGLEVVLPDGTVLNMLNRVIKNNTGLDLKHLFIGTEGRYGVITRACVRLFPKPAAVYSALAALKSFADVTVLLKEARASMAELSSFEVMWDNYLKTAAQVANKAIPFDGQYPIYVLLEAEGAAEGLDTKLTTFLEQQLESGLLQDVIIPQSEEQAKGLWHIRDASGETLRIMKHFVAFDIGIPLKHMQEFIEKTEQALQAKYPHAMNLFFGHLGDGNLHLLTGKLTEEELLPVEDLVYQLTALYGGSITAEHGIGRIKKPFLHYSRSPEQIKLMQKIRELINSDNLLNKARVVE</sequence>
<dbReference type="Pfam" id="PF01565">
    <property type="entry name" value="FAD_binding_4"/>
    <property type="match status" value="1"/>
</dbReference>
<dbReference type="GO" id="GO:0016491">
    <property type="term" value="F:oxidoreductase activity"/>
    <property type="evidence" value="ECO:0007669"/>
    <property type="project" value="UniProtKB-KW"/>
</dbReference>
<dbReference type="PANTHER" id="PTHR43716:SF1">
    <property type="entry name" value="D-2-HYDROXYGLUTARATE DEHYDROGENASE, MITOCHONDRIAL"/>
    <property type="match status" value="1"/>
</dbReference>
<evidence type="ECO:0000259" key="6">
    <source>
        <dbReference type="PROSITE" id="PS51387"/>
    </source>
</evidence>
<dbReference type="Gene3D" id="3.30.70.2740">
    <property type="match status" value="1"/>
</dbReference>
<dbReference type="GO" id="GO:0071949">
    <property type="term" value="F:FAD binding"/>
    <property type="evidence" value="ECO:0007669"/>
    <property type="project" value="InterPro"/>
</dbReference>
<proteinExistence type="inferred from homology"/>
<feature type="domain" description="FAD-binding PCMH-type" evidence="6">
    <location>
        <begin position="31"/>
        <end position="210"/>
    </location>
</feature>
<dbReference type="RefSeq" id="WP_171679296.1">
    <property type="nucleotide sequence ID" value="NZ_JABGBN010000001.1"/>
</dbReference>
<dbReference type="InterPro" id="IPR006094">
    <property type="entry name" value="Oxid_FAD_bind_N"/>
</dbReference>
<dbReference type="InterPro" id="IPR016171">
    <property type="entry name" value="Vanillyl_alc_oxidase_C-sub2"/>
</dbReference>
<comment type="similarity">
    <text evidence="2">Belongs to the FAD-binding oxidoreductase/transferase type 4 family.</text>
</comment>
<dbReference type="InterPro" id="IPR004113">
    <property type="entry name" value="FAD-bd_oxidored_4_C"/>
</dbReference>
<organism evidence="7 8">
    <name type="scientific">Pelistega suis</name>
    <dbReference type="NCBI Taxonomy" id="1631957"/>
    <lineage>
        <taxon>Bacteria</taxon>
        <taxon>Pseudomonadati</taxon>
        <taxon>Pseudomonadota</taxon>
        <taxon>Betaproteobacteria</taxon>
        <taxon>Burkholderiales</taxon>
        <taxon>Alcaligenaceae</taxon>
        <taxon>Pelistega</taxon>
    </lineage>
</organism>
<dbReference type="Pfam" id="PF02913">
    <property type="entry name" value="FAD-oxidase_C"/>
    <property type="match status" value="1"/>
</dbReference>
<evidence type="ECO:0000256" key="2">
    <source>
        <dbReference type="ARBA" id="ARBA00008000"/>
    </source>
</evidence>
<dbReference type="Gene3D" id="3.30.43.10">
    <property type="entry name" value="Uridine Diphospho-n-acetylenolpyruvylglucosamine Reductase, domain 2"/>
    <property type="match status" value="1"/>
</dbReference>
<evidence type="ECO:0000313" key="8">
    <source>
        <dbReference type="Proteomes" id="UP000537862"/>
    </source>
</evidence>
<dbReference type="Gene3D" id="3.30.465.10">
    <property type="match status" value="1"/>
</dbReference>
<dbReference type="Proteomes" id="UP000537862">
    <property type="component" value="Unassembled WGS sequence"/>
</dbReference>